<dbReference type="AlphaFoldDB" id="A0A6M2D9E5"/>
<dbReference type="PROSITE" id="PS51257">
    <property type="entry name" value="PROKAR_LIPOPROTEIN"/>
    <property type="match status" value="1"/>
</dbReference>
<evidence type="ECO:0000313" key="1">
    <source>
        <dbReference type="EMBL" id="NOV42722.1"/>
    </source>
</evidence>
<reference evidence="1" key="1">
    <citation type="submission" date="2019-09" db="EMBL/GenBank/DDBJ databases">
        <title>Organ-specific transcriptomic study of the physiology of the cattle tick, Rhipicephalus microplus.</title>
        <authorList>
            <person name="Tirloni L."/>
            <person name="Braz G."/>
            <person name="Gandara A.C.P."/>
            <person name="Sabadin G.A."/>
            <person name="da Silva R.M."/>
            <person name="Guizzo M.G."/>
            <person name="Machado J.A."/>
            <person name="Costa E.P."/>
            <person name="Gomes H.F."/>
            <person name="Moraes J."/>
            <person name="Mota M.B.S."/>
            <person name="Mesquita R.D."/>
            <person name="Alvarenga P.H."/>
            <person name="Alves F."/>
            <person name="Seixas A."/>
            <person name="da Fonseca R.N."/>
            <person name="Fogaca A."/>
            <person name="Logullo C."/>
            <person name="Tanaka A."/>
            <person name="Daffre S."/>
            <person name="Termignoni C."/>
            <person name="Vaz I.S.Jr."/>
            <person name="Oliveira P.L."/>
            <person name="Ribeiro J.M."/>
        </authorList>
    </citation>
    <scope>NUCLEOTIDE SEQUENCE</scope>
    <source>
        <strain evidence="1">Porto Alegre</strain>
    </source>
</reference>
<sequence length="113" mass="12711">MSVKCKGPFFFCTFVGVVVVCLWCASTSCCRAQFSQRSAGRKARSFWHVGEVPPCPACRRHPSWLPSESLVQIPARLMLCQLLFKVRKKSIELFAVSSGWKSLREVSRDSGHC</sequence>
<dbReference type="EMBL" id="GHWJ01009985">
    <property type="protein sequence ID" value="NOV42722.1"/>
    <property type="molecule type" value="Transcribed_RNA"/>
</dbReference>
<proteinExistence type="predicted"/>
<protein>
    <submittedName>
        <fullName evidence="1">Putative secreted protein salivary gland overexpressed</fullName>
    </submittedName>
</protein>
<name>A0A6M2D9E5_RHIMP</name>
<organism evidence="1">
    <name type="scientific">Rhipicephalus microplus</name>
    <name type="common">Cattle tick</name>
    <name type="synonym">Boophilus microplus</name>
    <dbReference type="NCBI Taxonomy" id="6941"/>
    <lineage>
        <taxon>Eukaryota</taxon>
        <taxon>Metazoa</taxon>
        <taxon>Ecdysozoa</taxon>
        <taxon>Arthropoda</taxon>
        <taxon>Chelicerata</taxon>
        <taxon>Arachnida</taxon>
        <taxon>Acari</taxon>
        <taxon>Parasitiformes</taxon>
        <taxon>Ixodida</taxon>
        <taxon>Ixodoidea</taxon>
        <taxon>Ixodidae</taxon>
        <taxon>Rhipicephalinae</taxon>
        <taxon>Rhipicephalus</taxon>
        <taxon>Boophilus</taxon>
    </lineage>
</organism>
<accession>A0A6M2D9E5</accession>